<dbReference type="EMBL" id="JBFMKM010000003">
    <property type="protein sequence ID" value="KAL1310571.1"/>
    <property type="molecule type" value="Genomic_DNA"/>
</dbReference>
<sequence>MPSNYSTSLFPFQAGPLGYIDGLTVSDSAAPYKALCHYFGGIPYALPPTGPYRFRRPRPLPSQFKYGTKANPSRFTGGTAVCPQPGNLGPPDKSLWDEDCLQVNIWIPAGKPPAGGWPIFFYIHGGFLQWGNPNLQSTAYAPLLSETEFKCMIVMPAYRLNVFGFVASKELADEASKNGESSGNMGFWDQRTALEWTANHISCFGGNPKNITVGGYSAGSYSTFQQLAHDIFLPKESSIIKRAIMWSNGSGVQPKFMSEHQQQFDELLEALQIPLTLSPSDKLASLRSVPADKIASVQDSLAKSEFRALSDGAFIDKELFTKINNGTFARRIKDRGVKILNGECRDEHFSYGEWRKPQNSYQAVYYRLVADYPEACVENLMSVYCPDRRLPAWAKNWQDFFGKVYADTQVHTMERGFANKLAQGGLTVGVDLLRYRIDWRAKCTDAMLPPAWKVTHASDLPIWFWGMGLGAGLTDAEKGVVEEINSFFSRFVKGDDVQWTQKGPQWMHRLTARGTMDMWLDERWEDGLTVWSALNEDGAKSGLASRL</sequence>
<dbReference type="InterPro" id="IPR019826">
    <property type="entry name" value="Carboxylesterase_B_AS"/>
</dbReference>
<dbReference type="RefSeq" id="XP_069203420.1">
    <property type="nucleotide sequence ID" value="XM_069347574.1"/>
</dbReference>
<keyword evidence="2 3" id="KW-0378">Hydrolase</keyword>
<dbReference type="InterPro" id="IPR002018">
    <property type="entry name" value="CarbesteraseB"/>
</dbReference>
<dbReference type="EC" id="3.1.1.-" evidence="3"/>
<comment type="similarity">
    <text evidence="1 3">Belongs to the type-B carboxylesterase/lipase family.</text>
</comment>
<proteinExistence type="inferred from homology"/>
<accession>A0ABR3PM82</accession>
<evidence type="ECO:0000256" key="1">
    <source>
        <dbReference type="ARBA" id="ARBA00005964"/>
    </source>
</evidence>
<evidence type="ECO:0000256" key="2">
    <source>
        <dbReference type="ARBA" id="ARBA00022801"/>
    </source>
</evidence>
<comment type="caution">
    <text evidence="5">The sequence shown here is derived from an EMBL/GenBank/DDBJ whole genome shotgun (WGS) entry which is preliminary data.</text>
</comment>
<organism evidence="5 6">
    <name type="scientific">Neodothiora populina</name>
    <dbReference type="NCBI Taxonomy" id="2781224"/>
    <lineage>
        <taxon>Eukaryota</taxon>
        <taxon>Fungi</taxon>
        <taxon>Dikarya</taxon>
        <taxon>Ascomycota</taxon>
        <taxon>Pezizomycotina</taxon>
        <taxon>Dothideomycetes</taxon>
        <taxon>Dothideomycetidae</taxon>
        <taxon>Dothideales</taxon>
        <taxon>Dothioraceae</taxon>
        <taxon>Neodothiora</taxon>
    </lineage>
</organism>
<evidence type="ECO:0000256" key="3">
    <source>
        <dbReference type="RuleBase" id="RU361235"/>
    </source>
</evidence>
<protein>
    <recommendedName>
        <fullName evidence="3">Carboxylic ester hydrolase</fullName>
        <ecNumber evidence="3">3.1.1.-</ecNumber>
    </recommendedName>
</protein>
<dbReference type="PANTHER" id="PTHR43142:SF4">
    <property type="entry name" value="CARBOXYLIC ESTER HYDROLASE"/>
    <property type="match status" value="1"/>
</dbReference>
<dbReference type="SUPFAM" id="SSF53474">
    <property type="entry name" value="alpha/beta-Hydrolases"/>
    <property type="match status" value="1"/>
</dbReference>
<reference evidence="5 6" key="1">
    <citation type="submission" date="2024-07" db="EMBL/GenBank/DDBJ databases">
        <title>Draft sequence of the Neodothiora populina.</title>
        <authorList>
            <person name="Drown D.D."/>
            <person name="Schuette U.S."/>
            <person name="Buechlein A.B."/>
            <person name="Rusch D.R."/>
            <person name="Winton L.W."/>
            <person name="Adams G.A."/>
        </authorList>
    </citation>
    <scope>NUCLEOTIDE SEQUENCE [LARGE SCALE GENOMIC DNA]</scope>
    <source>
        <strain evidence="5 6">CPC 39397</strain>
    </source>
</reference>
<dbReference type="PROSITE" id="PS00122">
    <property type="entry name" value="CARBOXYLESTERASE_B_1"/>
    <property type="match status" value="1"/>
</dbReference>
<dbReference type="Pfam" id="PF00135">
    <property type="entry name" value="COesterase"/>
    <property type="match status" value="1"/>
</dbReference>
<evidence type="ECO:0000313" key="5">
    <source>
        <dbReference type="EMBL" id="KAL1310571.1"/>
    </source>
</evidence>
<dbReference type="Proteomes" id="UP001562354">
    <property type="component" value="Unassembled WGS sequence"/>
</dbReference>
<feature type="domain" description="Carboxylesterase type B" evidence="4">
    <location>
        <begin position="18"/>
        <end position="507"/>
    </location>
</feature>
<dbReference type="Gene3D" id="3.40.50.1820">
    <property type="entry name" value="alpha/beta hydrolase"/>
    <property type="match status" value="1"/>
</dbReference>
<dbReference type="GeneID" id="95974553"/>
<evidence type="ECO:0000313" key="6">
    <source>
        <dbReference type="Proteomes" id="UP001562354"/>
    </source>
</evidence>
<name>A0ABR3PM82_9PEZI</name>
<dbReference type="PANTHER" id="PTHR43142">
    <property type="entry name" value="CARBOXYLIC ESTER HYDROLASE"/>
    <property type="match status" value="1"/>
</dbReference>
<gene>
    <name evidence="5" type="ORF">AAFC00_000850</name>
</gene>
<dbReference type="InterPro" id="IPR029058">
    <property type="entry name" value="AB_hydrolase_fold"/>
</dbReference>
<keyword evidence="6" id="KW-1185">Reference proteome</keyword>
<evidence type="ECO:0000259" key="4">
    <source>
        <dbReference type="Pfam" id="PF00135"/>
    </source>
</evidence>